<dbReference type="Gene3D" id="1.10.10.10">
    <property type="entry name" value="Winged helix-like DNA-binding domain superfamily/Winged helix DNA-binding domain"/>
    <property type="match status" value="1"/>
</dbReference>
<keyword evidence="1" id="KW-0418">Kinase</keyword>
<dbReference type="EMBL" id="BMGD01000005">
    <property type="protein sequence ID" value="GGB71904.1"/>
    <property type="molecule type" value="Genomic_DNA"/>
</dbReference>
<protein>
    <submittedName>
        <fullName evidence="1">Sugar kinase</fullName>
    </submittedName>
</protein>
<dbReference type="PANTHER" id="PTHR18964:SF169">
    <property type="entry name" value="N-ACETYLMANNOSAMINE KINASE"/>
    <property type="match status" value="1"/>
</dbReference>
<organism evidence="1 2">
    <name type="scientific">Blastomonas aquatica</name>
    <dbReference type="NCBI Taxonomy" id="1510276"/>
    <lineage>
        <taxon>Bacteria</taxon>
        <taxon>Pseudomonadati</taxon>
        <taxon>Pseudomonadota</taxon>
        <taxon>Alphaproteobacteria</taxon>
        <taxon>Sphingomonadales</taxon>
        <taxon>Sphingomonadaceae</taxon>
        <taxon>Blastomonas</taxon>
    </lineage>
</organism>
<proteinExistence type="predicted"/>
<dbReference type="Gene3D" id="3.30.420.40">
    <property type="match status" value="2"/>
</dbReference>
<dbReference type="InterPro" id="IPR036390">
    <property type="entry name" value="WH_DNA-bd_sf"/>
</dbReference>
<dbReference type="CDD" id="cd23763">
    <property type="entry name" value="ASKHA_ATPase_ROK"/>
    <property type="match status" value="1"/>
</dbReference>
<evidence type="ECO:0000313" key="2">
    <source>
        <dbReference type="Proteomes" id="UP000614261"/>
    </source>
</evidence>
<dbReference type="GO" id="GO:0016301">
    <property type="term" value="F:kinase activity"/>
    <property type="evidence" value="ECO:0007669"/>
    <property type="project" value="UniProtKB-KW"/>
</dbReference>
<dbReference type="Proteomes" id="UP000614261">
    <property type="component" value="Unassembled WGS sequence"/>
</dbReference>
<reference evidence="2" key="1">
    <citation type="journal article" date="2019" name="Int. J. Syst. Evol. Microbiol.">
        <title>The Global Catalogue of Microorganisms (GCM) 10K type strain sequencing project: providing services to taxonomists for standard genome sequencing and annotation.</title>
        <authorList>
            <consortium name="The Broad Institute Genomics Platform"/>
            <consortium name="The Broad Institute Genome Sequencing Center for Infectious Disease"/>
            <person name="Wu L."/>
            <person name="Ma J."/>
        </authorList>
    </citation>
    <scope>NUCLEOTIDE SEQUENCE [LARGE SCALE GENOMIC DNA]</scope>
    <source>
        <strain evidence="2">CGMCC 1.12851</strain>
    </source>
</reference>
<comment type="caution">
    <text evidence="1">The sequence shown here is derived from an EMBL/GenBank/DDBJ whole genome shotgun (WGS) entry which is preliminary data.</text>
</comment>
<dbReference type="PANTHER" id="PTHR18964">
    <property type="entry name" value="ROK (REPRESSOR, ORF, KINASE) FAMILY"/>
    <property type="match status" value="1"/>
</dbReference>
<dbReference type="Pfam" id="PF00480">
    <property type="entry name" value="ROK"/>
    <property type="match status" value="1"/>
</dbReference>
<sequence length="356" mass="36941">MLMTLVRRISDQSRADLARASGMAGFSASRIVDGLIARNLLSESAPVPRGRGKPSSRLALQGDAAFAAGISLMTDAVSVALVNLSGAIMASADFPLENPALRPTAVHLRRHLDRLMLEAGLDRAQFVGAGVAITGFFIGDGHKLNPPGALDDWAVRDLVPELSGALDCGIWIDNDGNAAALGEAGLGQGRTSSSFAYLYFAAGFGGGVISEGKLMRGRHGNAGEFGACIPPGMPVPSLERLRVLMNQHGVRDLGLAEALGLCGKDVPGVAEWLDEATESLSIVISSIAGTLDPDAIVFGGRLPGQLADVLLPRLAFNNPLRRGYSRPTPLLLKSAVISDATAAGAATLPLTAAFFQ</sequence>
<dbReference type="InterPro" id="IPR036388">
    <property type="entry name" value="WH-like_DNA-bd_sf"/>
</dbReference>
<evidence type="ECO:0000313" key="1">
    <source>
        <dbReference type="EMBL" id="GGB71904.1"/>
    </source>
</evidence>
<keyword evidence="2" id="KW-1185">Reference proteome</keyword>
<keyword evidence="1" id="KW-0808">Transferase</keyword>
<gene>
    <name evidence="1" type="ORF">GCM10010833_28880</name>
</gene>
<name>A0ABQ1JLD3_9SPHN</name>
<dbReference type="InterPro" id="IPR000600">
    <property type="entry name" value="ROK"/>
</dbReference>
<dbReference type="SUPFAM" id="SSF46785">
    <property type="entry name" value="Winged helix' DNA-binding domain"/>
    <property type="match status" value="1"/>
</dbReference>
<accession>A0ABQ1JLD3</accession>
<dbReference type="RefSeq" id="WP_229737064.1">
    <property type="nucleotide sequence ID" value="NZ_BMGD01000005.1"/>
</dbReference>
<dbReference type="SUPFAM" id="SSF53067">
    <property type="entry name" value="Actin-like ATPase domain"/>
    <property type="match status" value="1"/>
</dbReference>
<dbReference type="InterPro" id="IPR043129">
    <property type="entry name" value="ATPase_NBD"/>
</dbReference>